<evidence type="ECO:0000313" key="12">
    <source>
        <dbReference type="Proteomes" id="UP001331561"/>
    </source>
</evidence>
<dbReference type="InterPro" id="IPR038371">
    <property type="entry name" value="Cu_polyphenol_OxRdtase_sf"/>
</dbReference>
<comment type="caution">
    <text evidence="11">The sequence shown here is derived from an EMBL/GenBank/DDBJ whole genome shotgun (WGS) entry which is preliminary data.</text>
</comment>
<dbReference type="NCBIfam" id="TIGR00726">
    <property type="entry name" value="peptidoglycan editing factor PgeF"/>
    <property type="match status" value="1"/>
</dbReference>
<comment type="catalytic activity">
    <reaction evidence="9">
        <text>S-methyl-5'-thioadenosine + phosphate = 5-(methylsulfanyl)-alpha-D-ribose 1-phosphate + adenine</text>
        <dbReference type="Rhea" id="RHEA:11852"/>
        <dbReference type="ChEBI" id="CHEBI:16708"/>
        <dbReference type="ChEBI" id="CHEBI:17509"/>
        <dbReference type="ChEBI" id="CHEBI:43474"/>
        <dbReference type="ChEBI" id="CHEBI:58533"/>
        <dbReference type="EC" id="2.4.2.28"/>
    </reaction>
    <physiologicalReaction direction="left-to-right" evidence="9">
        <dbReference type="Rhea" id="RHEA:11853"/>
    </physiologicalReaction>
</comment>
<comment type="catalytic activity">
    <reaction evidence="7">
        <text>adenosine + H2O + H(+) = inosine + NH4(+)</text>
        <dbReference type="Rhea" id="RHEA:24408"/>
        <dbReference type="ChEBI" id="CHEBI:15377"/>
        <dbReference type="ChEBI" id="CHEBI:15378"/>
        <dbReference type="ChEBI" id="CHEBI:16335"/>
        <dbReference type="ChEBI" id="CHEBI:17596"/>
        <dbReference type="ChEBI" id="CHEBI:28938"/>
        <dbReference type="EC" id="3.5.4.4"/>
    </reaction>
    <physiologicalReaction direction="left-to-right" evidence="7">
        <dbReference type="Rhea" id="RHEA:24409"/>
    </physiologicalReaction>
</comment>
<evidence type="ECO:0000313" key="11">
    <source>
        <dbReference type="EMBL" id="MEC5387061.1"/>
    </source>
</evidence>
<evidence type="ECO:0000256" key="9">
    <source>
        <dbReference type="ARBA" id="ARBA00049893"/>
    </source>
</evidence>
<sequence length="247" mass="26260">MSVQELPVIVPDWPAPAGVRTFVTTRFGGVSAAPYDSFNLGGRVGDAASAVEENRGRLYALLPAVPRWLNQVHGITVIDSDLDASGDEADAICSHRANVPCAIMTADCLPVLFADRAGSVVAAAHAGWRGLCGGVLEASVATMRAAPESLIAWLGPAIGPTQFEVGPEVREAFMRHDAAAEQAFRPGKADRWMADIYMLARQRLASAGLAADAIFGGDLCTVSDPSRFFSYRRDGVTGRMASVIWRE</sequence>
<evidence type="ECO:0000256" key="10">
    <source>
        <dbReference type="RuleBase" id="RU361274"/>
    </source>
</evidence>
<dbReference type="SUPFAM" id="SSF64438">
    <property type="entry name" value="CNF1/YfiH-like putative cysteine hydrolases"/>
    <property type="match status" value="1"/>
</dbReference>
<evidence type="ECO:0000256" key="2">
    <source>
        <dbReference type="ARBA" id="ARBA00007353"/>
    </source>
</evidence>
<dbReference type="InterPro" id="IPR011324">
    <property type="entry name" value="Cytotoxic_necrot_fac-like_cat"/>
</dbReference>
<comment type="catalytic activity">
    <reaction evidence="8">
        <text>adenosine + phosphate = alpha-D-ribose 1-phosphate + adenine</text>
        <dbReference type="Rhea" id="RHEA:27642"/>
        <dbReference type="ChEBI" id="CHEBI:16335"/>
        <dbReference type="ChEBI" id="CHEBI:16708"/>
        <dbReference type="ChEBI" id="CHEBI:43474"/>
        <dbReference type="ChEBI" id="CHEBI:57720"/>
        <dbReference type="EC" id="2.4.2.1"/>
    </reaction>
    <physiologicalReaction direction="left-to-right" evidence="8">
        <dbReference type="Rhea" id="RHEA:27643"/>
    </physiologicalReaction>
</comment>
<dbReference type="Pfam" id="PF02578">
    <property type="entry name" value="Cu-oxidase_4"/>
    <property type="match status" value="1"/>
</dbReference>
<gene>
    <name evidence="11" type="primary">pgeF</name>
    <name evidence="11" type="ORF">VVD49_15135</name>
</gene>
<evidence type="ECO:0000256" key="5">
    <source>
        <dbReference type="ARBA" id="ARBA00022801"/>
    </source>
</evidence>
<dbReference type="PANTHER" id="PTHR30616">
    <property type="entry name" value="UNCHARACTERIZED PROTEIN YFIH"/>
    <property type="match status" value="1"/>
</dbReference>
<keyword evidence="4" id="KW-0479">Metal-binding</keyword>
<comment type="similarity">
    <text evidence="2 10">Belongs to the purine nucleoside phosphorylase YfiH/LACC1 family.</text>
</comment>
<evidence type="ECO:0000256" key="3">
    <source>
        <dbReference type="ARBA" id="ARBA00022679"/>
    </source>
</evidence>
<name>A0ABU6K5T9_9RHOO</name>
<protein>
    <recommendedName>
        <fullName evidence="10">Purine nucleoside phosphorylase</fullName>
    </recommendedName>
</protein>
<reference evidence="11 12" key="1">
    <citation type="submission" date="2024-01" db="EMBL/GenBank/DDBJ databases">
        <title>Uliginosibacterium soil sp. nov.</title>
        <authorList>
            <person name="Lv Y."/>
        </authorList>
    </citation>
    <scope>NUCLEOTIDE SEQUENCE [LARGE SCALE GENOMIC DNA]</scope>
    <source>
        <strain evidence="11 12">H3</strain>
    </source>
</reference>
<evidence type="ECO:0000256" key="4">
    <source>
        <dbReference type="ARBA" id="ARBA00022723"/>
    </source>
</evidence>
<dbReference type="InterPro" id="IPR003730">
    <property type="entry name" value="Cu_polyphenol_OxRdtase"/>
</dbReference>
<dbReference type="CDD" id="cd16833">
    <property type="entry name" value="YfiH"/>
    <property type="match status" value="1"/>
</dbReference>
<evidence type="ECO:0000256" key="6">
    <source>
        <dbReference type="ARBA" id="ARBA00022833"/>
    </source>
</evidence>
<evidence type="ECO:0000256" key="1">
    <source>
        <dbReference type="ARBA" id="ARBA00000553"/>
    </source>
</evidence>
<accession>A0ABU6K5T9</accession>
<keyword evidence="5" id="KW-0378">Hydrolase</keyword>
<evidence type="ECO:0000256" key="7">
    <source>
        <dbReference type="ARBA" id="ARBA00047989"/>
    </source>
</evidence>
<dbReference type="RefSeq" id="WP_327600042.1">
    <property type="nucleotide sequence ID" value="NZ_JAYXHS010000003.1"/>
</dbReference>
<keyword evidence="6" id="KW-0862">Zinc</keyword>
<dbReference type="EMBL" id="JAYXHS010000003">
    <property type="protein sequence ID" value="MEC5387061.1"/>
    <property type="molecule type" value="Genomic_DNA"/>
</dbReference>
<dbReference type="Gene3D" id="3.60.140.10">
    <property type="entry name" value="CNF1/YfiH-like putative cysteine hydrolases"/>
    <property type="match status" value="1"/>
</dbReference>
<comment type="catalytic activity">
    <reaction evidence="1">
        <text>inosine + phosphate = alpha-D-ribose 1-phosphate + hypoxanthine</text>
        <dbReference type="Rhea" id="RHEA:27646"/>
        <dbReference type="ChEBI" id="CHEBI:17368"/>
        <dbReference type="ChEBI" id="CHEBI:17596"/>
        <dbReference type="ChEBI" id="CHEBI:43474"/>
        <dbReference type="ChEBI" id="CHEBI:57720"/>
        <dbReference type="EC" id="2.4.2.1"/>
    </reaction>
    <physiologicalReaction direction="left-to-right" evidence="1">
        <dbReference type="Rhea" id="RHEA:27647"/>
    </physiologicalReaction>
</comment>
<proteinExistence type="inferred from homology"/>
<dbReference type="PANTHER" id="PTHR30616:SF2">
    <property type="entry name" value="PURINE NUCLEOSIDE PHOSPHORYLASE LACC1"/>
    <property type="match status" value="1"/>
</dbReference>
<keyword evidence="3" id="KW-0808">Transferase</keyword>
<evidence type="ECO:0000256" key="8">
    <source>
        <dbReference type="ARBA" id="ARBA00048968"/>
    </source>
</evidence>
<organism evidence="11 12">
    <name type="scientific">Uliginosibacterium silvisoli</name>
    <dbReference type="NCBI Taxonomy" id="3114758"/>
    <lineage>
        <taxon>Bacteria</taxon>
        <taxon>Pseudomonadati</taxon>
        <taxon>Pseudomonadota</taxon>
        <taxon>Betaproteobacteria</taxon>
        <taxon>Rhodocyclales</taxon>
        <taxon>Zoogloeaceae</taxon>
        <taxon>Uliginosibacterium</taxon>
    </lineage>
</organism>
<keyword evidence="12" id="KW-1185">Reference proteome</keyword>
<dbReference type="Proteomes" id="UP001331561">
    <property type="component" value="Unassembled WGS sequence"/>
</dbReference>